<organism evidence="1 2">
    <name type="scientific">Devosia pacifica</name>
    <dbReference type="NCBI Taxonomy" id="1335967"/>
    <lineage>
        <taxon>Bacteria</taxon>
        <taxon>Pseudomonadati</taxon>
        <taxon>Pseudomonadota</taxon>
        <taxon>Alphaproteobacteria</taxon>
        <taxon>Hyphomicrobiales</taxon>
        <taxon>Devosiaceae</taxon>
        <taxon>Devosia</taxon>
    </lineage>
</organism>
<keyword evidence="2" id="KW-1185">Reference proteome</keyword>
<dbReference type="RefSeq" id="WP_189423608.1">
    <property type="nucleotide sequence ID" value="NZ_BMZE01000001.1"/>
</dbReference>
<comment type="caution">
    <text evidence="1">The sequence shown here is derived from an EMBL/GenBank/DDBJ whole genome shotgun (WGS) entry which is preliminary data.</text>
</comment>
<reference evidence="1" key="2">
    <citation type="submission" date="2020-09" db="EMBL/GenBank/DDBJ databases">
        <authorList>
            <person name="Sun Q."/>
            <person name="Kim S."/>
        </authorList>
    </citation>
    <scope>NUCLEOTIDE SEQUENCE</scope>
    <source>
        <strain evidence="1">KCTC 32437</strain>
    </source>
</reference>
<evidence type="ECO:0000313" key="2">
    <source>
        <dbReference type="Proteomes" id="UP000646579"/>
    </source>
</evidence>
<dbReference type="Proteomes" id="UP000646579">
    <property type="component" value="Unassembled WGS sequence"/>
</dbReference>
<gene>
    <name evidence="1" type="ORF">GCM10007989_07910</name>
</gene>
<accession>A0A918VQR2</accession>
<sequence>MSPTYLLARDHLEQAATILHDADSRTLQLRNIIERTIGLIDEMRSNDLRSDDNVLDLGEFKRLKRMGY</sequence>
<evidence type="ECO:0000313" key="1">
    <source>
        <dbReference type="EMBL" id="GHA15549.1"/>
    </source>
</evidence>
<proteinExistence type="predicted"/>
<protein>
    <submittedName>
        <fullName evidence="1">Uncharacterized protein</fullName>
    </submittedName>
</protein>
<name>A0A918VQR2_9HYPH</name>
<dbReference type="EMBL" id="BMZE01000001">
    <property type="protein sequence ID" value="GHA15549.1"/>
    <property type="molecule type" value="Genomic_DNA"/>
</dbReference>
<dbReference type="AlphaFoldDB" id="A0A918VQR2"/>
<reference evidence="1" key="1">
    <citation type="journal article" date="2014" name="Int. J. Syst. Evol. Microbiol.">
        <title>Complete genome sequence of Corynebacterium casei LMG S-19264T (=DSM 44701T), isolated from a smear-ripened cheese.</title>
        <authorList>
            <consortium name="US DOE Joint Genome Institute (JGI-PGF)"/>
            <person name="Walter F."/>
            <person name="Albersmeier A."/>
            <person name="Kalinowski J."/>
            <person name="Ruckert C."/>
        </authorList>
    </citation>
    <scope>NUCLEOTIDE SEQUENCE</scope>
    <source>
        <strain evidence="1">KCTC 32437</strain>
    </source>
</reference>